<comment type="caution">
    <text evidence="2">The sequence shown here is derived from an EMBL/GenBank/DDBJ whole genome shotgun (WGS) entry which is preliminary data.</text>
</comment>
<accession>A0A164D9A9</accession>
<evidence type="ECO:0000313" key="3">
    <source>
        <dbReference type="Proteomes" id="UP000076501"/>
    </source>
</evidence>
<evidence type="ECO:0000313" key="2">
    <source>
        <dbReference type="EMBL" id="KZD30107.1"/>
    </source>
</evidence>
<feature type="transmembrane region" description="Helical" evidence="1">
    <location>
        <begin position="150"/>
        <end position="173"/>
    </location>
</feature>
<keyword evidence="1" id="KW-0812">Transmembrane</keyword>
<proteinExistence type="predicted"/>
<dbReference type="Proteomes" id="UP000076501">
    <property type="component" value="Unassembled WGS sequence"/>
</dbReference>
<sequence>MTLDSYPSTGCSFTSYLYATPFASYATKSLNSYFQPVSLLTSCVAITVPFCSKSTLMALCSSSVPPFHVFVPATDVLPTFVFVMSVPLTLDSYPATACSFTSYLYATPSASVIAKSLNSYFQPVALLTSCVAITVPFCRRSTLIIVGRPSAFPSFHVFVPSTLVFCTTFVFVIS</sequence>
<name>A0A164D9A9_BACCE</name>
<dbReference type="AlphaFoldDB" id="A0A164D9A9"/>
<keyword evidence="1" id="KW-1133">Transmembrane helix</keyword>
<keyword evidence="1" id="KW-0472">Membrane</keyword>
<evidence type="ECO:0000256" key="1">
    <source>
        <dbReference type="SAM" id="Phobius"/>
    </source>
</evidence>
<protein>
    <submittedName>
        <fullName evidence="2">Uncharacterized protein</fullName>
    </submittedName>
</protein>
<organism evidence="2 3">
    <name type="scientific">Bacillus cereus</name>
    <dbReference type="NCBI Taxonomy" id="1396"/>
    <lineage>
        <taxon>Bacteria</taxon>
        <taxon>Bacillati</taxon>
        <taxon>Bacillota</taxon>
        <taxon>Bacilli</taxon>
        <taxon>Bacillales</taxon>
        <taxon>Bacillaceae</taxon>
        <taxon>Bacillus</taxon>
        <taxon>Bacillus cereus group</taxon>
    </lineage>
</organism>
<dbReference type="EMBL" id="LJKA01000063">
    <property type="protein sequence ID" value="KZD30107.1"/>
    <property type="molecule type" value="Genomic_DNA"/>
</dbReference>
<reference evidence="2 3" key="1">
    <citation type="submission" date="2015-09" db="EMBL/GenBank/DDBJ databases">
        <title>Bacillus cereus food isolates.</title>
        <authorList>
            <person name="Boekhorst J."/>
        </authorList>
    </citation>
    <scope>NUCLEOTIDE SEQUENCE [LARGE SCALE GENOMIC DNA]</scope>
    <source>
        <strain evidence="2 3">B4082</strain>
    </source>
</reference>
<gene>
    <name evidence="2" type="ORF">B4082_3980</name>
</gene>